<feature type="transmembrane region" description="Helical" evidence="1">
    <location>
        <begin position="153"/>
        <end position="174"/>
    </location>
</feature>
<feature type="transmembrane region" description="Helical" evidence="1">
    <location>
        <begin position="6"/>
        <end position="26"/>
    </location>
</feature>
<feature type="transmembrane region" description="Helical" evidence="1">
    <location>
        <begin position="124"/>
        <end position="141"/>
    </location>
</feature>
<dbReference type="KEGG" id="prv:G7070_09980"/>
<keyword evidence="1" id="KW-0472">Membrane</keyword>
<accession>A0A6G7Y6X3</accession>
<evidence type="ECO:0000313" key="2">
    <source>
        <dbReference type="EMBL" id="QIK72540.1"/>
    </source>
</evidence>
<organism evidence="2 3">
    <name type="scientific">Propioniciclava coleopterorum</name>
    <dbReference type="NCBI Taxonomy" id="2714937"/>
    <lineage>
        <taxon>Bacteria</taxon>
        <taxon>Bacillati</taxon>
        <taxon>Actinomycetota</taxon>
        <taxon>Actinomycetes</taxon>
        <taxon>Propionibacteriales</taxon>
        <taxon>Propionibacteriaceae</taxon>
        <taxon>Propioniciclava</taxon>
    </lineage>
</organism>
<dbReference type="Proteomes" id="UP000501058">
    <property type="component" value="Chromosome"/>
</dbReference>
<sequence length="177" mass="19259">MFTEFLRDHLFTVGWYGLMAFVWLGWSQEAPPKKLRVWLGIASVVGLGLAVFFGIQVARHWSEPAALDTRLGWYTALVAAEVVAAGVGAIVLARRGASRWIAWWVGMVVAVHFIPLGFILSDPANVVLGLVLTGVLVWLVPRLRADDRPTSRLVGPVLGFSLLGFAVVSALMALPKL</sequence>
<reference evidence="2 3" key="1">
    <citation type="submission" date="2020-03" db="EMBL/GenBank/DDBJ databases">
        <title>Propioniciclava sp. nov., isolated from Hydrophilus acuminatus.</title>
        <authorList>
            <person name="Hyun D.-W."/>
            <person name="Bae J.-W."/>
        </authorList>
    </citation>
    <scope>NUCLEOTIDE SEQUENCE [LARGE SCALE GENOMIC DNA]</scope>
    <source>
        <strain evidence="2 3">HDW11</strain>
    </source>
</reference>
<keyword evidence="3" id="KW-1185">Reference proteome</keyword>
<evidence type="ECO:0008006" key="4">
    <source>
        <dbReference type="Google" id="ProtNLM"/>
    </source>
</evidence>
<evidence type="ECO:0000256" key="1">
    <source>
        <dbReference type="SAM" id="Phobius"/>
    </source>
</evidence>
<feature type="transmembrane region" description="Helical" evidence="1">
    <location>
        <begin position="71"/>
        <end position="93"/>
    </location>
</feature>
<evidence type="ECO:0000313" key="3">
    <source>
        <dbReference type="Proteomes" id="UP000501058"/>
    </source>
</evidence>
<protein>
    <recommendedName>
        <fullName evidence="4">MYXO-CTERM domain-containing protein</fullName>
    </recommendedName>
</protein>
<keyword evidence="1" id="KW-0812">Transmembrane</keyword>
<proteinExistence type="predicted"/>
<keyword evidence="1" id="KW-1133">Transmembrane helix</keyword>
<dbReference type="AlphaFoldDB" id="A0A6G7Y6X3"/>
<dbReference type="EMBL" id="CP049865">
    <property type="protein sequence ID" value="QIK72540.1"/>
    <property type="molecule type" value="Genomic_DNA"/>
</dbReference>
<feature type="transmembrane region" description="Helical" evidence="1">
    <location>
        <begin position="38"/>
        <end position="59"/>
    </location>
</feature>
<feature type="transmembrane region" description="Helical" evidence="1">
    <location>
        <begin position="100"/>
        <end position="118"/>
    </location>
</feature>
<dbReference type="RefSeq" id="WP_166233614.1">
    <property type="nucleotide sequence ID" value="NZ_CP049865.1"/>
</dbReference>
<name>A0A6G7Y6X3_9ACTN</name>
<gene>
    <name evidence="2" type="ORF">G7070_09980</name>
</gene>